<gene>
    <name evidence="1" type="ORF">J2X11_000701</name>
</gene>
<reference evidence="1 2" key="1">
    <citation type="submission" date="2023-07" db="EMBL/GenBank/DDBJ databases">
        <title>Sorghum-associated microbial communities from plants grown in Nebraska, USA.</title>
        <authorList>
            <person name="Schachtman D."/>
        </authorList>
    </citation>
    <scope>NUCLEOTIDE SEQUENCE [LARGE SCALE GENOMIC DNA]</scope>
    <source>
        <strain evidence="1 2">BE248</strain>
    </source>
</reference>
<comment type="caution">
    <text evidence="1">The sequence shown here is derived from an EMBL/GenBank/DDBJ whole genome shotgun (WGS) entry which is preliminary data.</text>
</comment>
<name>A0ABU1UKZ6_9ACTN</name>
<dbReference type="EMBL" id="JAVDWH010000001">
    <property type="protein sequence ID" value="MDR7085862.1"/>
    <property type="molecule type" value="Genomic_DNA"/>
</dbReference>
<keyword evidence="2" id="KW-1185">Reference proteome</keyword>
<sequence>MHDSLPEIVRHSHRTFADEIDASAHSTYGKARTGDLVQKADAFLIHACRHVSSVCAVVLPTARRRLPDGKQRVKEYVHQLRRLERAIAQAKGRLYGQSRSVHLPWAGVWAQLCSEFRELMALEHRLIGDLAVAVGPRLGGRIASRLLSAEASGLTRPHPNSPHTGPLSGIVRRIWMRADTFWDLAENRIVLKAVN</sequence>
<proteinExistence type="predicted"/>
<evidence type="ECO:0000313" key="2">
    <source>
        <dbReference type="Proteomes" id="UP001257739"/>
    </source>
</evidence>
<protein>
    <recommendedName>
        <fullName evidence="3">Transposase</fullName>
    </recommendedName>
</protein>
<dbReference type="RefSeq" id="WP_309966829.1">
    <property type="nucleotide sequence ID" value="NZ_JAVDWH010000001.1"/>
</dbReference>
<dbReference type="Proteomes" id="UP001257739">
    <property type="component" value="Unassembled WGS sequence"/>
</dbReference>
<accession>A0ABU1UKZ6</accession>
<organism evidence="1 2">
    <name type="scientific">Aeromicrobium panaciterrae</name>
    <dbReference type="NCBI Taxonomy" id="363861"/>
    <lineage>
        <taxon>Bacteria</taxon>
        <taxon>Bacillati</taxon>
        <taxon>Actinomycetota</taxon>
        <taxon>Actinomycetes</taxon>
        <taxon>Propionibacteriales</taxon>
        <taxon>Nocardioidaceae</taxon>
        <taxon>Aeromicrobium</taxon>
    </lineage>
</organism>
<evidence type="ECO:0000313" key="1">
    <source>
        <dbReference type="EMBL" id="MDR7085862.1"/>
    </source>
</evidence>
<evidence type="ECO:0008006" key="3">
    <source>
        <dbReference type="Google" id="ProtNLM"/>
    </source>
</evidence>